<dbReference type="Pfam" id="PF00067">
    <property type="entry name" value="p450"/>
    <property type="match status" value="1"/>
</dbReference>
<feature type="transmembrane region" description="Helical" evidence="14">
    <location>
        <begin position="12"/>
        <end position="30"/>
    </location>
</feature>
<evidence type="ECO:0000256" key="3">
    <source>
        <dbReference type="ARBA" id="ARBA00004721"/>
    </source>
</evidence>
<dbReference type="PROSITE" id="PS00086">
    <property type="entry name" value="CYTOCHROME_P450"/>
    <property type="match status" value="1"/>
</dbReference>
<keyword evidence="5 13" id="KW-0349">Heme</keyword>
<dbReference type="PANTHER" id="PTHR24305:SF166">
    <property type="entry name" value="CYTOCHROME P450 12A4, MITOCHONDRIAL-RELATED"/>
    <property type="match status" value="1"/>
</dbReference>
<comment type="cofactor">
    <cofactor evidence="1">
        <name>heme</name>
        <dbReference type="ChEBI" id="CHEBI:30413"/>
    </cofactor>
</comment>
<evidence type="ECO:0000256" key="1">
    <source>
        <dbReference type="ARBA" id="ARBA00001971"/>
    </source>
</evidence>
<evidence type="ECO:0000256" key="2">
    <source>
        <dbReference type="ARBA" id="ARBA00004370"/>
    </source>
</evidence>
<dbReference type="InterPro" id="IPR001128">
    <property type="entry name" value="Cyt_P450"/>
</dbReference>
<keyword evidence="11 13" id="KW-0503">Monooxygenase</keyword>
<evidence type="ECO:0000256" key="5">
    <source>
        <dbReference type="ARBA" id="ARBA00022617"/>
    </source>
</evidence>
<evidence type="ECO:0000256" key="11">
    <source>
        <dbReference type="ARBA" id="ARBA00023033"/>
    </source>
</evidence>
<dbReference type="InterPro" id="IPR017972">
    <property type="entry name" value="Cyt_P450_CS"/>
</dbReference>
<keyword evidence="7 13" id="KW-0479">Metal-binding</keyword>
<evidence type="ECO:0000256" key="8">
    <source>
        <dbReference type="ARBA" id="ARBA00022989"/>
    </source>
</evidence>
<dbReference type="InterPro" id="IPR050121">
    <property type="entry name" value="Cytochrome_P450_monoxygenase"/>
</dbReference>
<evidence type="ECO:0000256" key="6">
    <source>
        <dbReference type="ARBA" id="ARBA00022692"/>
    </source>
</evidence>
<evidence type="ECO:0008006" key="17">
    <source>
        <dbReference type="Google" id="ProtNLM"/>
    </source>
</evidence>
<dbReference type="Proteomes" id="UP001498398">
    <property type="component" value="Unassembled WGS sequence"/>
</dbReference>
<keyword evidence="10 13" id="KW-0408">Iron</keyword>
<keyword evidence="16" id="KW-1185">Reference proteome</keyword>
<evidence type="ECO:0000256" key="4">
    <source>
        <dbReference type="ARBA" id="ARBA00010617"/>
    </source>
</evidence>
<evidence type="ECO:0000256" key="10">
    <source>
        <dbReference type="ARBA" id="ARBA00023004"/>
    </source>
</evidence>
<comment type="subcellular location">
    <subcellularLocation>
        <location evidence="2">Membrane</location>
    </subcellularLocation>
</comment>
<keyword evidence="8 14" id="KW-1133">Transmembrane helix</keyword>
<sequence>MDLFPSTLQLDMKSFSLPLLFGALILYFFYKRRTRIAFPDIPGPRPKSWLLGNMGELFQNQAGLTDFKWQALYGDVIRFKASFNNDRMLIADPKALQHILQTSGYKWQKYTERKELSRLTGGRGILWADGNIEVKVINFFYQLIVYGSGDVHKRHRKVMLPGFGFPEAKNFIPLFSACAESMSVRWKDIISANGDQPVTIDIPEWTSRATLDAIGRAVFDYEFHAMENDDNELQRIYRNMMPAAFGSPSNGALIWLDIAQYIPAKVLEFIDDHVPSKRLAILRRSSEVTDRVAKELISMKSNDILQGKSNRDVMSLLIKANASQNPKIQLSDIEMISQMRTLILAGHETTSNTLTWTMLEMARHPDMQMKLRKEIRETEQKLRALGRTEFSAHDFESMPYLTAVVKETLRFHPVAIHLFRNAVEDDVLPLSNPITTTTGETITELSTPKGTRIVISLHAYNRNTEIFGEDAHIYNPERWLTPNYVKTGVSLGVYANLASFSAGVRSCIGWRFAVIELQVFIIEMIKNFEFAKTPKIDRLRREACLVMVPTIEGEVENGSQLPLKVSLASSDED</sequence>
<evidence type="ECO:0000256" key="13">
    <source>
        <dbReference type="RuleBase" id="RU000461"/>
    </source>
</evidence>
<dbReference type="InterPro" id="IPR036396">
    <property type="entry name" value="Cyt_P450_sf"/>
</dbReference>
<dbReference type="Gene3D" id="1.10.630.10">
    <property type="entry name" value="Cytochrome P450"/>
    <property type="match status" value="1"/>
</dbReference>
<protein>
    <recommendedName>
        <fullName evidence="17">Cytochrome P450</fullName>
    </recommendedName>
</protein>
<dbReference type="PANTHER" id="PTHR24305">
    <property type="entry name" value="CYTOCHROME P450"/>
    <property type="match status" value="1"/>
</dbReference>
<organism evidence="15 16">
    <name type="scientific">Marasmiellus scandens</name>
    <dbReference type="NCBI Taxonomy" id="2682957"/>
    <lineage>
        <taxon>Eukaryota</taxon>
        <taxon>Fungi</taxon>
        <taxon>Dikarya</taxon>
        <taxon>Basidiomycota</taxon>
        <taxon>Agaricomycotina</taxon>
        <taxon>Agaricomycetes</taxon>
        <taxon>Agaricomycetidae</taxon>
        <taxon>Agaricales</taxon>
        <taxon>Marasmiineae</taxon>
        <taxon>Omphalotaceae</taxon>
        <taxon>Marasmiellus</taxon>
    </lineage>
</organism>
<comment type="similarity">
    <text evidence="4 13">Belongs to the cytochrome P450 family.</text>
</comment>
<proteinExistence type="inferred from homology"/>
<evidence type="ECO:0000256" key="12">
    <source>
        <dbReference type="ARBA" id="ARBA00023136"/>
    </source>
</evidence>
<dbReference type="PRINTS" id="PR00463">
    <property type="entry name" value="EP450I"/>
</dbReference>
<reference evidence="15 16" key="1">
    <citation type="submission" date="2024-01" db="EMBL/GenBank/DDBJ databases">
        <title>A draft genome for the cacao thread blight pathogen Marasmiellus scandens.</title>
        <authorList>
            <person name="Baruah I.K."/>
            <person name="Leung J."/>
            <person name="Bukari Y."/>
            <person name="Amoako-Attah I."/>
            <person name="Meinhardt L.W."/>
            <person name="Bailey B.A."/>
            <person name="Cohen S.P."/>
        </authorList>
    </citation>
    <scope>NUCLEOTIDE SEQUENCE [LARGE SCALE GENOMIC DNA]</scope>
    <source>
        <strain evidence="15 16">GH-19</strain>
    </source>
</reference>
<name>A0ABR1IQD6_9AGAR</name>
<comment type="caution">
    <text evidence="15">The sequence shown here is derived from an EMBL/GenBank/DDBJ whole genome shotgun (WGS) entry which is preliminary data.</text>
</comment>
<accession>A0ABR1IQD6</accession>
<keyword evidence="6 14" id="KW-0812">Transmembrane</keyword>
<keyword evidence="12 14" id="KW-0472">Membrane</keyword>
<evidence type="ECO:0000313" key="16">
    <source>
        <dbReference type="Proteomes" id="UP001498398"/>
    </source>
</evidence>
<comment type="pathway">
    <text evidence="3">Secondary metabolite biosynthesis; terpenoid biosynthesis.</text>
</comment>
<dbReference type="SUPFAM" id="SSF48264">
    <property type="entry name" value="Cytochrome P450"/>
    <property type="match status" value="1"/>
</dbReference>
<dbReference type="CDD" id="cd11069">
    <property type="entry name" value="CYP_FUM15-like"/>
    <property type="match status" value="1"/>
</dbReference>
<dbReference type="PRINTS" id="PR00385">
    <property type="entry name" value="P450"/>
</dbReference>
<evidence type="ECO:0000313" key="15">
    <source>
        <dbReference type="EMBL" id="KAK7436546.1"/>
    </source>
</evidence>
<evidence type="ECO:0000256" key="7">
    <source>
        <dbReference type="ARBA" id="ARBA00022723"/>
    </source>
</evidence>
<dbReference type="InterPro" id="IPR002401">
    <property type="entry name" value="Cyt_P450_E_grp-I"/>
</dbReference>
<keyword evidence="9 13" id="KW-0560">Oxidoreductase</keyword>
<evidence type="ECO:0000256" key="14">
    <source>
        <dbReference type="SAM" id="Phobius"/>
    </source>
</evidence>
<evidence type="ECO:0000256" key="9">
    <source>
        <dbReference type="ARBA" id="ARBA00023002"/>
    </source>
</evidence>
<gene>
    <name evidence="15" type="ORF">VKT23_019100</name>
</gene>
<dbReference type="EMBL" id="JBANRG010000093">
    <property type="protein sequence ID" value="KAK7436546.1"/>
    <property type="molecule type" value="Genomic_DNA"/>
</dbReference>